<protein>
    <recommendedName>
        <fullName evidence="3">LPS-assembly lipoprotein</fullName>
    </recommendedName>
</protein>
<evidence type="ECO:0000313" key="2">
    <source>
        <dbReference type="Proteomes" id="UP000483078"/>
    </source>
</evidence>
<accession>A0A7C9LNK1</accession>
<dbReference type="GO" id="GO:0019867">
    <property type="term" value="C:outer membrane"/>
    <property type="evidence" value="ECO:0007669"/>
    <property type="project" value="InterPro"/>
</dbReference>
<dbReference type="AlphaFoldDB" id="A0A7C9LNK1"/>
<dbReference type="InterPro" id="IPR007485">
    <property type="entry name" value="LPS_assembly_LptE"/>
</dbReference>
<comment type="caution">
    <text evidence="1">The sequence shown here is derived from an EMBL/GenBank/DDBJ whole genome shotgun (WGS) entry which is preliminary data.</text>
</comment>
<dbReference type="GO" id="GO:0043165">
    <property type="term" value="P:Gram-negative-bacterium-type cell outer membrane assembly"/>
    <property type="evidence" value="ECO:0007669"/>
    <property type="project" value="InterPro"/>
</dbReference>
<dbReference type="Proteomes" id="UP000483078">
    <property type="component" value="Unassembled WGS sequence"/>
</dbReference>
<dbReference type="EMBL" id="VENJ01000010">
    <property type="protein sequence ID" value="MTJ04762.1"/>
    <property type="molecule type" value="Genomic_DNA"/>
</dbReference>
<reference evidence="1 2" key="1">
    <citation type="submission" date="2019-06" db="EMBL/GenBank/DDBJ databases">
        <title>Enrichment of Autotrophic Halophilic Microorganisms from Red Sea Brine Pool Using Microbial Electrosynthesis System.</title>
        <authorList>
            <person name="Alqahtani M.F."/>
            <person name="Bajracharya S."/>
            <person name="Katuri K.P."/>
            <person name="Ali M."/>
            <person name="Saikaly P.E."/>
        </authorList>
    </citation>
    <scope>NUCLEOTIDE SEQUENCE [LARGE SCALE GENOMIC DNA]</scope>
    <source>
        <strain evidence="1">MES6</strain>
    </source>
</reference>
<gene>
    <name evidence="1" type="ORF">FH759_08745</name>
</gene>
<evidence type="ECO:0008006" key="3">
    <source>
        <dbReference type="Google" id="ProtNLM"/>
    </source>
</evidence>
<organism evidence="1 2">
    <name type="scientific">Sediminimonas qiaohouensis</name>
    <dbReference type="NCBI Taxonomy" id="552061"/>
    <lineage>
        <taxon>Bacteria</taxon>
        <taxon>Pseudomonadati</taxon>
        <taxon>Pseudomonadota</taxon>
        <taxon>Alphaproteobacteria</taxon>
        <taxon>Rhodobacterales</taxon>
        <taxon>Roseobacteraceae</taxon>
        <taxon>Sediminimonas</taxon>
    </lineage>
</organism>
<evidence type="ECO:0000313" key="1">
    <source>
        <dbReference type="EMBL" id="MTJ04762.1"/>
    </source>
</evidence>
<dbReference type="Gene3D" id="3.30.160.150">
    <property type="entry name" value="Lipoprotein like domain"/>
    <property type="match status" value="1"/>
</dbReference>
<sequence>MCALALAGCGFAPVYGPQGTAERLQSAVRVQAPNTRTEQLLLQRVEQRIGRGSRYELSYNLTIRRKEMAVAPTNISTRYNLVGTVSYTLRAAGTDTALIKGRTTGFTGYSATDSTIATSAAKRDAHARLATILADRMIARLLAAASDLPE</sequence>
<name>A0A7C9LNK1_9RHOB</name>
<proteinExistence type="predicted"/>
<dbReference type="Pfam" id="PF04390">
    <property type="entry name" value="LptE"/>
    <property type="match status" value="1"/>
</dbReference>